<feature type="domain" description="Lipoxygenase" evidence="15">
    <location>
        <begin position="214"/>
        <end position="908"/>
    </location>
</feature>
<dbReference type="GO" id="GO:0016702">
    <property type="term" value="F:oxidoreductase activity, acting on single donors with incorporation of molecular oxygen, incorporation of two atoms of oxygen"/>
    <property type="evidence" value="ECO:0007669"/>
    <property type="project" value="InterPro"/>
</dbReference>
<dbReference type="PANTHER" id="PTHR11771">
    <property type="entry name" value="LIPOXYGENASE"/>
    <property type="match status" value="1"/>
</dbReference>
<dbReference type="PROSITE" id="PS00081">
    <property type="entry name" value="LIPOXYGENASE_2"/>
    <property type="match status" value="1"/>
</dbReference>
<evidence type="ECO:0000256" key="3">
    <source>
        <dbReference type="ARBA" id="ARBA00022516"/>
    </source>
</evidence>
<keyword evidence="6" id="KW-0276">Fatty acid metabolism</keyword>
<dbReference type="InterPro" id="IPR013819">
    <property type="entry name" value="LipOase_C"/>
</dbReference>
<comment type="caution">
    <text evidence="11">Lacks conserved residue(s) required for the propagation of feature annotation.</text>
</comment>
<dbReference type="InterPro" id="IPR001246">
    <property type="entry name" value="LipOase_plant"/>
</dbReference>
<dbReference type="SMART" id="SM00308">
    <property type="entry name" value="LH2"/>
    <property type="match status" value="1"/>
</dbReference>
<feature type="region of interest" description="Disordered" evidence="13">
    <location>
        <begin position="261"/>
        <end position="309"/>
    </location>
</feature>
<dbReference type="InterPro" id="IPR027433">
    <property type="entry name" value="Lipoxygenase_dom_3"/>
</dbReference>
<dbReference type="Gene3D" id="4.10.372.10">
    <property type="entry name" value="Lipoxygenase-1, Domain 3"/>
    <property type="match status" value="1"/>
</dbReference>
<evidence type="ECO:0000256" key="6">
    <source>
        <dbReference type="ARBA" id="ARBA00022832"/>
    </source>
</evidence>
<reference evidence="16" key="1">
    <citation type="submission" date="2020-06" db="EMBL/GenBank/DDBJ databases">
        <authorList>
            <person name="Li T."/>
            <person name="Hu X."/>
            <person name="Zhang T."/>
            <person name="Song X."/>
            <person name="Zhang H."/>
            <person name="Dai N."/>
            <person name="Sheng W."/>
            <person name="Hou X."/>
            <person name="Wei L."/>
        </authorList>
    </citation>
    <scope>NUCLEOTIDE SEQUENCE</scope>
    <source>
        <strain evidence="16">K16</strain>
        <tissue evidence="16">Leaf</tissue>
    </source>
</reference>
<protein>
    <recommendedName>
        <fullName evidence="12">Lipoxygenase</fullName>
        <ecNumber evidence="12">1.13.11.-</ecNumber>
    </recommendedName>
</protein>
<gene>
    <name evidence="16" type="ORF">Sango_3051600</name>
</gene>
<evidence type="ECO:0000256" key="4">
    <source>
        <dbReference type="ARBA" id="ARBA00022723"/>
    </source>
</evidence>
<dbReference type="GO" id="GO:0034440">
    <property type="term" value="P:lipid oxidation"/>
    <property type="evidence" value="ECO:0007669"/>
    <property type="project" value="InterPro"/>
</dbReference>
<keyword evidence="4" id="KW-0479">Metal-binding</keyword>
<dbReference type="InterPro" id="IPR001024">
    <property type="entry name" value="PLAT/LH2_dom"/>
</dbReference>
<dbReference type="InterPro" id="IPR020834">
    <property type="entry name" value="LipOase_CS"/>
</dbReference>
<organism evidence="16 17">
    <name type="scientific">Sesamum angolense</name>
    <dbReference type="NCBI Taxonomy" id="2727404"/>
    <lineage>
        <taxon>Eukaryota</taxon>
        <taxon>Viridiplantae</taxon>
        <taxon>Streptophyta</taxon>
        <taxon>Embryophyta</taxon>
        <taxon>Tracheophyta</taxon>
        <taxon>Spermatophyta</taxon>
        <taxon>Magnoliopsida</taxon>
        <taxon>eudicotyledons</taxon>
        <taxon>Gunneridae</taxon>
        <taxon>Pentapetalae</taxon>
        <taxon>asterids</taxon>
        <taxon>lamiids</taxon>
        <taxon>Lamiales</taxon>
        <taxon>Pedaliaceae</taxon>
        <taxon>Sesamum</taxon>
    </lineage>
</organism>
<dbReference type="Gene3D" id="3.10.450.60">
    <property type="match status" value="1"/>
</dbReference>
<dbReference type="EC" id="1.13.11.-" evidence="12"/>
<dbReference type="Pfam" id="PF01477">
    <property type="entry name" value="PLAT"/>
    <property type="match status" value="1"/>
</dbReference>
<comment type="caution">
    <text evidence="16">The sequence shown here is derived from an EMBL/GenBank/DDBJ whole genome shotgun (WGS) entry which is preliminary data.</text>
</comment>
<sequence>MAAATVLANPFTLRKNSSSARLSLFDTNGYYHHRTHKFAFRPSLPKMRPIRRTTCMTLVAAPVLNGVQGIMQEKSGMVDLTALVKVKFSKAGSVKELIRRSVEAATSSVEGGVVLQLVSKDVDPETKKAKLSQEAVLHWSSSSKAEAEHRTYEVNFKIDPNFGLPGAIYVHSRHQDEFFLMSVSVEGIVHFACRSWIQPLTVDSESRVFFCDKACLPSQTPTGLIELRQRELKDLRGDGKGLRLPSDRIYDYDVYNDLGNPDKGTDYARPTLGGGNDPYPRRCRSGRPPTTTDVSAESPPSPSLPAYVPRDEEYGEQKKEFMSHGRKNAILGNIIPLLIAKIFGEKNFYVAVDADNQHKNKSKMTIVSLDKLLDKNPILKILSNIQEAIERMFKLDPPKYISKDAIWGLPDDEFGRRVLAGVNPVSIEKLKVFPPVSKLDPSIYGPQESALKEEHIVSLLEGMSVQQAMGEDKLFVLDYHDIYLPYVDRINSIEGRKTYATRTIFFLTPYGSLKPIAIELSLPLAEQRASSKLVLTPPTDGTAYWLWQLGKEHVCSNDAAIQTLINHWLRIHASMEPFFIAAHRNLSVMHPIFKLLDPHMRYIMKTNSFSRDILINAGGMIETFHAPAKYCMEFSCSAYRDWWRFDLEGLPADLIRRGMAVPDSTYPYGLRLNIDDYPYAQDGLLIWSAIENLVTKYVNHYYPEAILVQDDTELQAWYNESVNKGHADLSNAAWWPKLSTPKDLINILTTIIWTVTGQHAVMNFGQHPYGAYIPARPPFMRRLLPSENDPDYEHFLANPQEYFLSSLPTFTQAAQFAAILHTGSGHSPDEEYIGERNDLSSWASEPEILEAFYEFSLDTKAIAQEIARRNSDPRLRNRCGAGAFPFELLIPSSGSGTTSRGVPNSVTA</sequence>
<dbReference type="InterPro" id="IPR036392">
    <property type="entry name" value="PLAT/LH2_dom_sf"/>
</dbReference>
<keyword evidence="17" id="KW-1185">Reference proteome</keyword>
<comment type="subunit">
    <text evidence="2">Monomer.</text>
</comment>
<evidence type="ECO:0000256" key="11">
    <source>
        <dbReference type="PROSITE-ProRule" id="PRU00152"/>
    </source>
</evidence>
<comment type="pathway">
    <text evidence="12">Lipid metabolism; oxylipin biosynthesis.</text>
</comment>
<reference evidence="16" key="2">
    <citation type="journal article" date="2024" name="Plant">
        <title>Genomic evolution and insights into agronomic trait innovations of Sesamum species.</title>
        <authorList>
            <person name="Miao H."/>
            <person name="Wang L."/>
            <person name="Qu L."/>
            <person name="Liu H."/>
            <person name="Sun Y."/>
            <person name="Le M."/>
            <person name="Wang Q."/>
            <person name="Wei S."/>
            <person name="Zheng Y."/>
            <person name="Lin W."/>
            <person name="Duan Y."/>
            <person name="Cao H."/>
            <person name="Xiong S."/>
            <person name="Wang X."/>
            <person name="Wei L."/>
            <person name="Li C."/>
            <person name="Ma Q."/>
            <person name="Ju M."/>
            <person name="Zhao R."/>
            <person name="Li G."/>
            <person name="Mu C."/>
            <person name="Tian Q."/>
            <person name="Mei H."/>
            <person name="Zhang T."/>
            <person name="Gao T."/>
            <person name="Zhang H."/>
        </authorList>
    </citation>
    <scope>NUCLEOTIDE SEQUENCE</scope>
    <source>
        <strain evidence="16">K16</strain>
    </source>
</reference>
<comment type="similarity">
    <text evidence="1 12">Belongs to the lipoxygenase family.</text>
</comment>
<dbReference type="GO" id="GO:0006633">
    <property type="term" value="P:fatty acid biosynthetic process"/>
    <property type="evidence" value="ECO:0007669"/>
    <property type="project" value="UniProtKB-KW"/>
</dbReference>
<dbReference type="Pfam" id="PF00305">
    <property type="entry name" value="Lipoxygenase"/>
    <property type="match status" value="1"/>
</dbReference>
<evidence type="ECO:0000256" key="9">
    <source>
        <dbReference type="ARBA" id="ARBA00023098"/>
    </source>
</evidence>
<dbReference type="InterPro" id="IPR036226">
    <property type="entry name" value="LipOase_C_sf"/>
</dbReference>
<evidence type="ECO:0000256" key="8">
    <source>
        <dbReference type="ARBA" id="ARBA00023002"/>
    </source>
</evidence>
<dbReference type="GO" id="GO:0046872">
    <property type="term" value="F:metal ion binding"/>
    <property type="evidence" value="ECO:0007669"/>
    <property type="project" value="UniProtKB-UniRule"/>
</dbReference>
<comment type="function">
    <text evidence="12">Plant lipoxygenase may be involved in a number of diverse aspects of plant physiology including growth and development, pest resistance, and senescence or responses to wounding.</text>
</comment>
<evidence type="ECO:0000256" key="10">
    <source>
        <dbReference type="ARBA" id="ARBA00023160"/>
    </source>
</evidence>
<keyword evidence="3 12" id="KW-0444">Lipid biosynthesis</keyword>
<dbReference type="Proteomes" id="UP001289374">
    <property type="component" value="Unassembled WGS sequence"/>
</dbReference>
<accession>A0AAE1TAE3</accession>
<dbReference type="PRINTS" id="PR00468">
    <property type="entry name" value="PLTLPOXGNASE"/>
</dbReference>
<feature type="domain" description="PLAT" evidence="14">
    <location>
        <begin position="96"/>
        <end position="211"/>
    </location>
</feature>
<dbReference type="PROSITE" id="PS50095">
    <property type="entry name" value="PLAT"/>
    <property type="match status" value="1"/>
</dbReference>
<dbReference type="Gene3D" id="1.20.245.10">
    <property type="entry name" value="Lipoxygenase-1, Domain 5"/>
    <property type="match status" value="1"/>
</dbReference>
<evidence type="ECO:0000313" key="17">
    <source>
        <dbReference type="Proteomes" id="UP001289374"/>
    </source>
</evidence>
<dbReference type="SUPFAM" id="SSF48484">
    <property type="entry name" value="Lipoxigenase"/>
    <property type="match status" value="1"/>
</dbReference>
<dbReference type="GO" id="GO:0031408">
    <property type="term" value="P:oxylipin biosynthetic process"/>
    <property type="evidence" value="ECO:0007669"/>
    <property type="project" value="UniProtKB-UniRule"/>
</dbReference>
<keyword evidence="7" id="KW-0223">Dioxygenase</keyword>
<evidence type="ECO:0000259" key="14">
    <source>
        <dbReference type="PROSITE" id="PS50095"/>
    </source>
</evidence>
<dbReference type="PRINTS" id="PR00087">
    <property type="entry name" value="LIPOXYGENASE"/>
</dbReference>
<dbReference type="SUPFAM" id="SSF49723">
    <property type="entry name" value="Lipase/lipooxygenase domain (PLAT/LH2 domain)"/>
    <property type="match status" value="1"/>
</dbReference>
<evidence type="ECO:0000256" key="13">
    <source>
        <dbReference type="SAM" id="MobiDB-lite"/>
    </source>
</evidence>
<dbReference type="PROSITE" id="PS51393">
    <property type="entry name" value="LIPOXYGENASE_3"/>
    <property type="match status" value="1"/>
</dbReference>
<dbReference type="EMBL" id="JACGWL010000095">
    <property type="protein sequence ID" value="KAK4384528.1"/>
    <property type="molecule type" value="Genomic_DNA"/>
</dbReference>
<name>A0AAE1TAE3_9LAMI</name>
<dbReference type="Gene3D" id="2.60.60.20">
    <property type="entry name" value="PLAT/LH2 domain"/>
    <property type="match status" value="1"/>
</dbReference>
<evidence type="ECO:0000256" key="2">
    <source>
        <dbReference type="ARBA" id="ARBA00011245"/>
    </source>
</evidence>
<evidence type="ECO:0000256" key="12">
    <source>
        <dbReference type="RuleBase" id="RU003975"/>
    </source>
</evidence>
<dbReference type="Gene3D" id="4.10.375.10">
    <property type="entry name" value="Lipoxygenase-1, Domain 2"/>
    <property type="match status" value="1"/>
</dbReference>
<evidence type="ECO:0000313" key="16">
    <source>
        <dbReference type="EMBL" id="KAK4384528.1"/>
    </source>
</evidence>
<proteinExistence type="inferred from homology"/>
<dbReference type="InterPro" id="IPR000907">
    <property type="entry name" value="LipOase"/>
</dbReference>
<keyword evidence="9" id="KW-0443">Lipid metabolism</keyword>
<evidence type="ECO:0000256" key="5">
    <source>
        <dbReference type="ARBA" id="ARBA00022767"/>
    </source>
</evidence>
<evidence type="ECO:0000259" key="15">
    <source>
        <dbReference type="PROSITE" id="PS51393"/>
    </source>
</evidence>
<evidence type="ECO:0000256" key="7">
    <source>
        <dbReference type="ARBA" id="ARBA00022964"/>
    </source>
</evidence>
<evidence type="ECO:0000256" key="1">
    <source>
        <dbReference type="ARBA" id="ARBA00009419"/>
    </source>
</evidence>
<keyword evidence="8" id="KW-0560">Oxidoreductase</keyword>
<keyword evidence="10 12" id="KW-0275">Fatty acid biosynthesis</keyword>
<dbReference type="AlphaFoldDB" id="A0AAE1TAE3"/>
<keyword evidence="5 12" id="KW-0925">Oxylipin biosynthesis</keyword>